<evidence type="ECO:0000313" key="1">
    <source>
        <dbReference type="EMBL" id="VFK12754.1"/>
    </source>
</evidence>
<protein>
    <submittedName>
        <fullName evidence="1">Uncharacterized protein</fullName>
    </submittedName>
</protein>
<name>A0A450W6S2_9GAMM</name>
<reference evidence="1" key="1">
    <citation type="submission" date="2019-02" db="EMBL/GenBank/DDBJ databases">
        <authorList>
            <person name="Gruber-Vodicka R. H."/>
            <person name="Seah K. B. B."/>
        </authorList>
    </citation>
    <scope>NUCLEOTIDE SEQUENCE</scope>
    <source>
        <strain evidence="1">BECK_BY7</strain>
    </source>
</reference>
<dbReference type="AlphaFoldDB" id="A0A450W6S2"/>
<proteinExistence type="predicted"/>
<sequence>MNKYIQFDESGNQIQALTAIRKPGSNWYKAPGGYQMGQICRLKDGKPRVLTKDDLALEKLQQDRALCVLEVKAAAKTTIEAVAPEYKQLNATSEALEKLLHGEEIDPKILAVWGWIKKIRAHSNKLEDEINASDDPASIVIDFSSIKLELPEGEK</sequence>
<gene>
    <name evidence="1" type="ORF">BECKLFY1418C_GA0070996_100172</name>
</gene>
<organism evidence="1">
    <name type="scientific">Candidatus Kentrum sp. LFY</name>
    <dbReference type="NCBI Taxonomy" id="2126342"/>
    <lineage>
        <taxon>Bacteria</taxon>
        <taxon>Pseudomonadati</taxon>
        <taxon>Pseudomonadota</taxon>
        <taxon>Gammaproteobacteria</taxon>
        <taxon>Candidatus Kentrum</taxon>
    </lineage>
</organism>
<accession>A0A450W6S2</accession>
<dbReference type="EMBL" id="CAADFN010000001">
    <property type="protein sequence ID" value="VFK12754.1"/>
    <property type="molecule type" value="Genomic_DNA"/>
</dbReference>